<evidence type="ECO:0000256" key="1">
    <source>
        <dbReference type="ARBA" id="ARBA00004173"/>
    </source>
</evidence>
<protein>
    <recommendedName>
        <fullName evidence="4">lipoyl(octanoyl) transferase</fullName>
        <ecNumber evidence="4">2.3.1.181</ecNumber>
    </recommendedName>
    <alternativeName>
        <fullName evidence="7">Lipoate-protein ligase B</fullName>
    </alternativeName>
    <alternativeName>
        <fullName evidence="8">Lipoyl/octanoyl transferase</fullName>
    </alternativeName>
</protein>
<comment type="pathway">
    <text evidence="2">Protein modification; protein lipoylation via endogenous pathway; protein N(6)-(lipoyl)lysine from octanoyl-[acyl-carrier-protein]: step 1/2.</text>
</comment>
<name>A0A183URF6_TOXCA</name>
<evidence type="ECO:0000313" key="10">
    <source>
        <dbReference type="EMBL" id="VDM42397.1"/>
    </source>
</evidence>
<comment type="subcellular location">
    <subcellularLocation>
        <location evidence="1">Mitochondrion</location>
    </subcellularLocation>
</comment>
<evidence type="ECO:0000256" key="7">
    <source>
        <dbReference type="ARBA" id="ARBA00030797"/>
    </source>
</evidence>
<dbReference type="UniPathway" id="UPA00538">
    <property type="reaction ID" value="UER00592"/>
</dbReference>
<dbReference type="GO" id="GO:0009249">
    <property type="term" value="P:protein lipoylation"/>
    <property type="evidence" value="ECO:0007669"/>
    <property type="project" value="InterPro"/>
</dbReference>
<evidence type="ECO:0000256" key="5">
    <source>
        <dbReference type="ARBA" id="ARBA00022679"/>
    </source>
</evidence>
<proteinExistence type="inferred from homology"/>
<evidence type="ECO:0000259" key="9">
    <source>
        <dbReference type="PROSITE" id="PS51733"/>
    </source>
</evidence>
<reference evidence="12" key="1">
    <citation type="submission" date="2016-06" db="UniProtKB">
        <authorList>
            <consortium name="WormBaseParasite"/>
        </authorList>
    </citation>
    <scope>IDENTIFICATION</scope>
</reference>
<dbReference type="EC" id="2.3.1.181" evidence="4"/>
<evidence type="ECO:0000313" key="12">
    <source>
        <dbReference type="WBParaSite" id="TCNE_0001107601-mRNA-1"/>
    </source>
</evidence>
<dbReference type="InterPro" id="IPR020605">
    <property type="entry name" value="Octanoyltransferase_CS"/>
</dbReference>
<dbReference type="GO" id="GO:0033819">
    <property type="term" value="F:lipoyl(octanoyl) transferase activity"/>
    <property type="evidence" value="ECO:0007669"/>
    <property type="project" value="UniProtKB-EC"/>
</dbReference>
<dbReference type="EMBL" id="UYWY01020730">
    <property type="protein sequence ID" value="VDM42397.1"/>
    <property type="molecule type" value="Genomic_DNA"/>
</dbReference>
<feature type="domain" description="BPL/LPL catalytic" evidence="9">
    <location>
        <begin position="178"/>
        <end position="371"/>
    </location>
</feature>
<dbReference type="AlphaFoldDB" id="A0A183URF6"/>
<evidence type="ECO:0000256" key="6">
    <source>
        <dbReference type="ARBA" id="ARBA00023315"/>
    </source>
</evidence>
<dbReference type="HAMAP" id="MF_00013">
    <property type="entry name" value="LipB"/>
    <property type="match status" value="1"/>
</dbReference>
<dbReference type="InterPro" id="IPR004143">
    <property type="entry name" value="BPL_LPL_catalytic"/>
</dbReference>
<keyword evidence="11" id="KW-1185">Reference proteome</keyword>
<dbReference type="WBParaSite" id="TCNE_0001107601-mRNA-1">
    <property type="protein sequence ID" value="TCNE_0001107601-mRNA-1"/>
    <property type="gene ID" value="TCNE_0001107601"/>
</dbReference>
<dbReference type="CDD" id="cd16444">
    <property type="entry name" value="LipB"/>
    <property type="match status" value="1"/>
</dbReference>
<dbReference type="GO" id="GO:0005739">
    <property type="term" value="C:mitochondrion"/>
    <property type="evidence" value="ECO:0007669"/>
    <property type="project" value="UniProtKB-SubCell"/>
</dbReference>
<keyword evidence="6" id="KW-0012">Acyltransferase</keyword>
<dbReference type="NCBIfam" id="NF010925">
    <property type="entry name" value="PRK14345.1"/>
    <property type="match status" value="1"/>
</dbReference>
<dbReference type="NCBIfam" id="TIGR00214">
    <property type="entry name" value="lipB"/>
    <property type="match status" value="1"/>
</dbReference>
<reference evidence="10 11" key="2">
    <citation type="submission" date="2018-11" db="EMBL/GenBank/DDBJ databases">
        <authorList>
            <consortium name="Pathogen Informatics"/>
        </authorList>
    </citation>
    <scope>NUCLEOTIDE SEQUENCE [LARGE SCALE GENOMIC DNA]</scope>
</reference>
<keyword evidence="5" id="KW-0808">Transferase</keyword>
<organism evidence="11 12">
    <name type="scientific">Toxocara canis</name>
    <name type="common">Canine roundworm</name>
    <dbReference type="NCBI Taxonomy" id="6265"/>
    <lineage>
        <taxon>Eukaryota</taxon>
        <taxon>Metazoa</taxon>
        <taxon>Ecdysozoa</taxon>
        <taxon>Nematoda</taxon>
        <taxon>Chromadorea</taxon>
        <taxon>Rhabditida</taxon>
        <taxon>Spirurina</taxon>
        <taxon>Ascaridomorpha</taxon>
        <taxon>Ascaridoidea</taxon>
        <taxon>Toxocaridae</taxon>
        <taxon>Toxocara</taxon>
    </lineage>
</organism>
<dbReference type="SUPFAM" id="SSF55681">
    <property type="entry name" value="Class II aaRS and biotin synthetases"/>
    <property type="match status" value="1"/>
</dbReference>
<evidence type="ECO:0000256" key="3">
    <source>
        <dbReference type="ARBA" id="ARBA00007907"/>
    </source>
</evidence>
<evidence type="ECO:0000256" key="2">
    <source>
        <dbReference type="ARBA" id="ARBA00004821"/>
    </source>
</evidence>
<dbReference type="Proteomes" id="UP000050794">
    <property type="component" value="Unassembled WGS sequence"/>
</dbReference>
<dbReference type="InterPro" id="IPR000544">
    <property type="entry name" value="Octanoyltransferase"/>
</dbReference>
<dbReference type="FunFam" id="3.30.930.10:FF:000035">
    <property type="entry name" value="Putative lipoyltransferase 2, mitochondrial"/>
    <property type="match status" value="1"/>
</dbReference>
<dbReference type="InterPro" id="IPR019346">
    <property type="entry name" value="Ribosomal_mL42"/>
</dbReference>
<dbReference type="Pfam" id="PF10210">
    <property type="entry name" value="MRP-S32"/>
    <property type="match status" value="1"/>
</dbReference>
<dbReference type="InterPro" id="IPR045864">
    <property type="entry name" value="aa-tRNA-synth_II/BPL/LPL"/>
</dbReference>
<sequence>MLSRLARFNAISCCRRWLRSSVTFPSSSEAVVVEEDVDFTKPHTVVCKNGVVACWHPDEPFPYEHTRPIDVQQLKKEKAALVSSVLKQEVVLESERNRLRRGPDNSELKEIFYTTKHEWYSSSDSEVRLKRRMRLTRRSLRASIEAIWLGRLRYEDALNVQHKFVDQLIRAKGADSDAPVKNFLLLLEHTPVYTVGLRSHVYSKDEEERLKALGADFYRTDRGGLITFHGPGQLVAYPIVDLSSLSVRAEDEKTTRVGVRRFVYLVEESIIRTVDALGVKGAHRSPDTGVWLGNATRKIAAIGINVRRGITSHGLALNCNTDLSWFEQIVPCGLVGKEVTSLSKELKRDVTVNEAIGHLYEQFADVFQCDVTFRNALEDSKLTRKGPPS</sequence>
<dbReference type="Pfam" id="PF21948">
    <property type="entry name" value="LplA-B_cat"/>
    <property type="match status" value="1"/>
</dbReference>
<gene>
    <name evidence="10" type="ORF">TCNE_LOCUS11076</name>
</gene>
<dbReference type="PROSITE" id="PS01313">
    <property type="entry name" value="LIPB"/>
    <property type="match status" value="1"/>
</dbReference>
<evidence type="ECO:0000256" key="4">
    <source>
        <dbReference type="ARBA" id="ARBA00012334"/>
    </source>
</evidence>
<dbReference type="Gene3D" id="3.30.930.10">
    <property type="entry name" value="Bira Bifunctional Protein, Domain 2"/>
    <property type="match status" value="1"/>
</dbReference>
<accession>A0A183URF6</accession>
<dbReference type="PROSITE" id="PS51733">
    <property type="entry name" value="BPL_LPL_CATALYTIC"/>
    <property type="match status" value="1"/>
</dbReference>
<comment type="similarity">
    <text evidence="3">Belongs to the LipB family.</text>
</comment>
<dbReference type="PANTHER" id="PTHR10993:SF7">
    <property type="entry name" value="LIPOYLTRANSFERASE 2, MITOCHONDRIAL-RELATED"/>
    <property type="match status" value="1"/>
</dbReference>
<dbReference type="PANTHER" id="PTHR10993">
    <property type="entry name" value="OCTANOYLTRANSFERASE"/>
    <property type="match status" value="1"/>
</dbReference>
<evidence type="ECO:0000313" key="11">
    <source>
        <dbReference type="Proteomes" id="UP000050794"/>
    </source>
</evidence>
<evidence type="ECO:0000256" key="8">
    <source>
        <dbReference type="ARBA" id="ARBA00033331"/>
    </source>
</evidence>